<dbReference type="Proteomes" id="UP000279841">
    <property type="component" value="Chromosome"/>
</dbReference>
<dbReference type="InterPro" id="IPR042174">
    <property type="entry name" value="RecF_2"/>
</dbReference>
<feature type="binding site" evidence="6">
    <location>
        <begin position="30"/>
        <end position="37"/>
    </location>
    <ligand>
        <name>ATP</name>
        <dbReference type="ChEBI" id="CHEBI:30616"/>
    </ligand>
</feature>
<dbReference type="GO" id="GO:0003697">
    <property type="term" value="F:single-stranded DNA binding"/>
    <property type="evidence" value="ECO:0007669"/>
    <property type="project" value="UniProtKB-UniRule"/>
</dbReference>
<dbReference type="GO" id="GO:0005737">
    <property type="term" value="C:cytoplasm"/>
    <property type="evidence" value="ECO:0007669"/>
    <property type="project" value="UniProtKB-SubCell"/>
</dbReference>
<dbReference type="InterPro" id="IPR027417">
    <property type="entry name" value="P-loop_NTPase"/>
</dbReference>
<comment type="similarity">
    <text evidence="6">Belongs to the RecF family.</text>
</comment>
<dbReference type="GO" id="GO:0009432">
    <property type="term" value="P:SOS response"/>
    <property type="evidence" value="ECO:0007669"/>
    <property type="project" value="UniProtKB-UniRule"/>
</dbReference>
<dbReference type="NCBIfam" id="TIGR00611">
    <property type="entry name" value="recf"/>
    <property type="match status" value="1"/>
</dbReference>
<keyword evidence="4 6" id="KW-0067">ATP-binding</keyword>
<dbReference type="Gene3D" id="3.40.50.300">
    <property type="entry name" value="P-loop containing nucleotide triphosphate hydrolases"/>
    <property type="match status" value="1"/>
</dbReference>
<evidence type="ECO:0000256" key="4">
    <source>
        <dbReference type="ARBA" id="ARBA00022840"/>
    </source>
</evidence>
<dbReference type="PANTHER" id="PTHR32182">
    <property type="entry name" value="DNA REPLICATION AND REPAIR PROTEIN RECF"/>
    <property type="match status" value="1"/>
</dbReference>
<comment type="subcellular location">
    <subcellularLocation>
        <location evidence="6">Cytoplasm</location>
    </subcellularLocation>
</comment>
<dbReference type="HAMAP" id="MF_00365">
    <property type="entry name" value="RecF"/>
    <property type="match status" value="1"/>
</dbReference>
<comment type="function">
    <text evidence="6">The RecF protein is involved in DNA metabolism; it is required for DNA replication and normal SOS inducibility. RecF binds preferentially to single-stranded, linear DNA. It also seems to bind ATP.</text>
</comment>
<gene>
    <name evidence="6 7" type="primary">recF</name>
    <name evidence="7" type="ORF">TTHN1_01779</name>
</gene>
<keyword evidence="1 6" id="KW-0963">Cytoplasm</keyword>
<protein>
    <recommendedName>
        <fullName evidence="6">DNA replication and repair protein RecF</fullName>
    </recommendedName>
</protein>
<accession>A0A3P4AU60</accession>
<keyword evidence="6" id="KW-0227">DNA damage</keyword>
<proteinExistence type="inferred from homology"/>
<evidence type="ECO:0000313" key="7">
    <source>
        <dbReference type="EMBL" id="VCU53984.1"/>
    </source>
</evidence>
<keyword evidence="6" id="KW-0234">DNA repair</keyword>
<dbReference type="EMBL" id="LR027517">
    <property type="protein sequence ID" value="VCU53984.1"/>
    <property type="molecule type" value="Genomic_DNA"/>
</dbReference>
<keyword evidence="3 6" id="KW-0547">Nucleotide-binding</keyword>
<dbReference type="InterPro" id="IPR001238">
    <property type="entry name" value="DNA-binding_RecF"/>
</dbReference>
<dbReference type="Gene3D" id="1.20.1050.90">
    <property type="entry name" value="RecF/RecN/SMC, N-terminal domain"/>
    <property type="match status" value="1"/>
</dbReference>
<dbReference type="NCBIfam" id="NF010680">
    <property type="entry name" value="PRK14079.1"/>
    <property type="match status" value="1"/>
</dbReference>
<sequence length="343" mass="37828">MRLLLFRQRNFRNLALEAHRPPPGLSALVGANAQGKTSLLLGIHLALGGEVPLGLADLVRFGEEEAWLLAEVETELGAYRLEHRLGPGGREVFLNGKRVGLRALWELPGSVLVSPLDLEVVLGAKEERRAYLDRLIARFSRRYAALLSAYEKALRQRNALLKAGGEGLSAWDRELARYGDEIVALRRRFLRRFTPILREVHAALAPKEAGLRLEETAGEGVLRALEASRAEERERGQTLVGPHRDDLVFLLEGRPAHRFASRGEAKTLALALRLAEHRLLAEHHGEPPLLLVDEWGEELDEARRRAILVYAEALPQAILAGLEAPPGVPVCSVVRGVVLCPGA</sequence>
<evidence type="ECO:0000256" key="6">
    <source>
        <dbReference type="HAMAP-Rule" id="MF_00365"/>
    </source>
</evidence>
<evidence type="ECO:0000256" key="1">
    <source>
        <dbReference type="ARBA" id="ARBA00022490"/>
    </source>
</evidence>
<dbReference type="GO" id="GO:0006260">
    <property type="term" value="P:DNA replication"/>
    <property type="evidence" value="ECO:0007669"/>
    <property type="project" value="UniProtKB-UniRule"/>
</dbReference>
<dbReference type="RefSeq" id="WP_124105156.1">
    <property type="nucleotide sequence ID" value="NZ_LR027517.1"/>
</dbReference>
<organism evidence="7 8">
    <name type="scientific">Thermus thermophilus</name>
    <dbReference type="NCBI Taxonomy" id="274"/>
    <lineage>
        <taxon>Bacteria</taxon>
        <taxon>Thermotogati</taxon>
        <taxon>Deinococcota</taxon>
        <taxon>Deinococci</taxon>
        <taxon>Thermales</taxon>
        <taxon>Thermaceae</taxon>
        <taxon>Thermus</taxon>
    </lineage>
</organism>
<evidence type="ECO:0000256" key="5">
    <source>
        <dbReference type="ARBA" id="ARBA00023125"/>
    </source>
</evidence>
<dbReference type="SUPFAM" id="SSF52540">
    <property type="entry name" value="P-loop containing nucleoside triphosphate hydrolases"/>
    <property type="match status" value="1"/>
</dbReference>
<name>A0A3P4AU60_THETH</name>
<dbReference type="AlphaFoldDB" id="A0A3P4AU60"/>
<evidence type="ECO:0000256" key="2">
    <source>
        <dbReference type="ARBA" id="ARBA00022705"/>
    </source>
</evidence>
<keyword evidence="2 6" id="KW-0235">DNA replication</keyword>
<dbReference type="GO" id="GO:0005524">
    <property type="term" value="F:ATP binding"/>
    <property type="evidence" value="ECO:0007669"/>
    <property type="project" value="UniProtKB-UniRule"/>
</dbReference>
<keyword evidence="6" id="KW-0742">SOS response</keyword>
<reference evidence="7 8" key="1">
    <citation type="submission" date="2018-10" db="EMBL/GenBank/DDBJ databases">
        <authorList>
            <person name="Peiro R."/>
            <person name="Begona"/>
            <person name="Cbmso G."/>
            <person name="Lopez M."/>
            <person name="Gonzalez S."/>
            <person name="Sacristan E."/>
            <person name="Castillo E."/>
        </authorList>
    </citation>
    <scope>NUCLEOTIDE SEQUENCE [LARGE SCALE GENOMIC DNA]</scope>
    <source>
        <strain evidence="7">TTHNAR1</strain>
    </source>
</reference>
<dbReference type="GO" id="GO:0006302">
    <property type="term" value="P:double-strand break repair"/>
    <property type="evidence" value="ECO:0007669"/>
    <property type="project" value="TreeGrafter"/>
</dbReference>
<dbReference type="PANTHER" id="PTHR32182:SF0">
    <property type="entry name" value="DNA REPLICATION AND REPAIR PROTEIN RECF"/>
    <property type="match status" value="1"/>
</dbReference>
<evidence type="ECO:0000313" key="8">
    <source>
        <dbReference type="Proteomes" id="UP000279841"/>
    </source>
</evidence>
<evidence type="ECO:0000256" key="3">
    <source>
        <dbReference type="ARBA" id="ARBA00022741"/>
    </source>
</evidence>
<dbReference type="GO" id="GO:0000731">
    <property type="term" value="P:DNA synthesis involved in DNA repair"/>
    <property type="evidence" value="ECO:0007669"/>
    <property type="project" value="TreeGrafter"/>
</dbReference>
<keyword evidence="5 6" id="KW-0238">DNA-binding</keyword>